<proteinExistence type="predicted"/>
<dbReference type="AlphaFoldDB" id="A0A286P3B8"/>
<feature type="domain" description="Transposase (putative) YhgA-like" evidence="1">
    <location>
        <begin position="2"/>
        <end position="204"/>
    </location>
</feature>
<evidence type="ECO:0000259" key="2">
    <source>
        <dbReference type="Pfam" id="PF14261"/>
    </source>
</evidence>
<dbReference type="Proteomes" id="UP000266313">
    <property type="component" value="Chromosome"/>
</dbReference>
<dbReference type="InterPro" id="IPR051699">
    <property type="entry name" value="Rpn/YhgA-like_nuclease"/>
</dbReference>
<dbReference type="PANTHER" id="PTHR34611:SF2">
    <property type="entry name" value="INACTIVE RECOMBINATION-PROMOTING NUCLEASE-LIKE PROTEIN RPNE-RELATED"/>
    <property type="match status" value="1"/>
</dbReference>
<dbReference type="Pfam" id="PF14261">
    <property type="entry name" value="DUF4351"/>
    <property type="match status" value="1"/>
</dbReference>
<dbReference type="PANTHER" id="PTHR34611">
    <property type="match status" value="1"/>
</dbReference>
<organism evidence="3 4">
    <name type="scientific">Methylocaldum marinum</name>
    <dbReference type="NCBI Taxonomy" id="1432792"/>
    <lineage>
        <taxon>Bacteria</taxon>
        <taxon>Pseudomonadati</taxon>
        <taxon>Pseudomonadota</taxon>
        <taxon>Gammaproteobacteria</taxon>
        <taxon>Methylococcales</taxon>
        <taxon>Methylococcaceae</taxon>
        <taxon>Methylocaldum</taxon>
    </lineage>
</organism>
<dbReference type="OrthoDB" id="5562276at2"/>
<feature type="domain" description="DUF4351" evidence="2">
    <location>
        <begin position="271"/>
        <end position="324"/>
    </location>
</feature>
<dbReference type="InterPro" id="IPR006842">
    <property type="entry name" value="Transposase_31"/>
</dbReference>
<sequence>MDHDHSYKLLFSHAEMVADLLRGFVREDWVQQLDFDSLEKVNGSYVADDLREREDDVIWRVRWGREWLYVYLLIEFQSTVDRYMAVRILAYLGLLYQDLVRTGRLAADGRLPPVLPIVLYNGSRRWDAPQEIADFIVPVPGGLETYRPHLRYFLLDEGRYAESELAPLRNLAAALFRLENSRTPQDVERVLAALVTWLRAPEQTSLRRAFTVWLKRVFLPGKMPGVELGNINDLQEVQNMLAERVTEWTKEWKHQGWLEGLEEGRQEGRREGCREGEAALLLRLLELRFGPLDETHRGRVSQADADTLLKWGERVLTATSVEDVFKA</sequence>
<evidence type="ECO:0000313" key="4">
    <source>
        <dbReference type="Proteomes" id="UP000266313"/>
    </source>
</evidence>
<gene>
    <name evidence="3" type="ORF">sS8_0172</name>
</gene>
<dbReference type="Pfam" id="PF04754">
    <property type="entry name" value="Transposase_31"/>
    <property type="match status" value="1"/>
</dbReference>
<name>A0A286P3B8_9GAMM</name>
<dbReference type="KEGG" id="mmai:sS8_0172"/>
<dbReference type="EMBL" id="AP017928">
    <property type="protein sequence ID" value="BBA32140.1"/>
    <property type="molecule type" value="Genomic_DNA"/>
</dbReference>
<keyword evidence="4" id="KW-1185">Reference proteome</keyword>
<accession>A0A286P3B8</accession>
<protein>
    <submittedName>
        <fullName evidence="3">Transposase</fullName>
    </submittedName>
</protein>
<dbReference type="RefSeq" id="WP_119627984.1">
    <property type="nucleotide sequence ID" value="NZ_AP017928.1"/>
</dbReference>
<evidence type="ECO:0000259" key="1">
    <source>
        <dbReference type="Pfam" id="PF04754"/>
    </source>
</evidence>
<reference evidence="3 4" key="1">
    <citation type="submission" date="2016-12" db="EMBL/GenBank/DDBJ databases">
        <title>Genome sequencing of Methylocaldum marinum.</title>
        <authorList>
            <person name="Takeuchi M."/>
            <person name="Kamagata Y."/>
            <person name="Hiraoka S."/>
            <person name="Oshima K."/>
            <person name="Hattori M."/>
            <person name="Iwasaki W."/>
        </authorList>
    </citation>
    <scope>NUCLEOTIDE SEQUENCE [LARGE SCALE GENOMIC DNA]</scope>
    <source>
        <strain evidence="3 4">S8</strain>
    </source>
</reference>
<dbReference type="InterPro" id="IPR025587">
    <property type="entry name" value="DUF4351"/>
</dbReference>
<evidence type="ECO:0000313" key="3">
    <source>
        <dbReference type="EMBL" id="BBA32140.1"/>
    </source>
</evidence>